<organism evidence="3 4">
    <name type="scientific">Mycena indigotica</name>
    <dbReference type="NCBI Taxonomy" id="2126181"/>
    <lineage>
        <taxon>Eukaryota</taxon>
        <taxon>Fungi</taxon>
        <taxon>Dikarya</taxon>
        <taxon>Basidiomycota</taxon>
        <taxon>Agaricomycotina</taxon>
        <taxon>Agaricomycetes</taxon>
        <taxon>Agaricomycetidae</taxon>
        <taxon>Agaricales</taxon>
        <taxon>Marasmiineae</taxon>
        <taxon>Mycenaceae</taxon>
        <taxon>Mycena</taxon>
    </lineage>
</organism>
<dbReference type="OrthoDB" id="3365245at2759"/>
<proteinExistence type="predicted"/>
<feature type="compositionally biased region" description="Polar residues" evidence="1">
    <location>
        <begin position="313"/>
        <end position="328"/>
    </location>
</feature>
<name>A0A8H6SZJ7_9AGAR</name>
<evidence type="ECO:0008006" key="5">
    <source>
        <dbReference type="Google" id="ProtNLM"/>
    </source>
</evidence>
<dbReference type="GeneID" id="59344784"/>
<evidence type="ECO:0000256" key="2">
    <source>
        <dbReference type="SAM" id="Phobius"/>
    </source>
</evidence>
<sequence length="562" mass="60491">MGCIRPATPGFLLTALATALLAVVSFCVPYFKSIFFLQADISSNGVSGSITFGTLGYCVNLAGTTTCSKPAIGYELDINGLVGNRLPIQIPTVVVKWLTYALFLHVIALILAAGAAIFGLLAHVREMSMTYCSTLISGFAAVVALLAFIFDLVLFFIAKSRINAVGKATMGNAIWLTLAAWILLFFSGCFYTVGRCCISNRKRGDWDNRKTAPDPHAAYRAEEGLRLDAIKAEADRKARQKASEEGGLPAFHERQPLNTTAYDDGSNVYTDKPHTVGGYAPATPGTRTVDQYYENAYNSSAYPPPPQRNNNNYAPSTYSNNAPPQRQNTYPTQQYQSTPPAQPTYQATPPAQQPYQSTPPVPLPYQSTTPQQSYPPQQSLSPPPGGFAALGAIRTASPQQQQPNPYLDPNPNPNPYLGHAPRGTSYHSAASHGGDYSQYDPYDAGVNAQAQGAEYFNQSPYTTQYNTPQGQSQYSNSPAHDDPYGGYSGGGDGYGQNTVPPLATSGYFPAAGPSADMPPKSPSSPKGPRSHRHSLRAMNIAEEEPPRYEQGSEHVPGAWGKS</sequence>
<feature type="transmembrane region" description="Helical" evidence="2">
    <location>
        <begin position="97"/>
        <end position="122"/>
    </location>
</feature>
<dbReference type="Pfam" id="PF06687">
    <property type="entry name" value="SUR7"/>
    <property type="match status" value="1"/>
</dbReference>
<dbReference type="GO" id="GO:0032153">
    <property type="term" value="C:cell division site"/>
    <property type="evidence" value="ECO:0007669"/>
    <property type="project" value="TreeGrafter"/>
</dbReference>
<dbReference type="Proteomes" id="UP000636479">
    <property type="component" value="Unassembled WGS sequence"/>
</dbReference>
<dbReference type="EMBL" id="JACAZF010000004">
    <property type="protein sequence ID" value="KAF7307541.1"/>
    <property type="molecule type" value="Genomic_DNA"/>
</dbReference>
<dbReference type="InterPro" id="IPR051380">
    <property type="entry name" value="pH-response_reg_palI/RIM9"/>
</dbReference>
<feature type="compositionally biased region" description="Low complexity" evidence="1">
    <location>
        <begin position="329"/>
        <end position="356"/>
    </location>
</feature>
<dbReference type="PANTHER" id="PTHR28013">
    <property type="entry name" value="PROTEIN DCV1-RELATED"/>
    <property type="match status" value="1"/>
</dbReference>
<dbReference type="RefSeq" id="XP_037222560.1">
    <property type="nucleotide sequence ID" value="XM_037362268.1"/>
</dbReference>
<gene>
    <name evidence="3" type="ORF">MIND_00548900</name>
</gene>
<keyword evidence="2" id="KW-1133">Transmembrane helix</keyword>
<dbReference type="PANTHER" id="PTHR28013:SF4">
    <property type="entry name" value="MARVEL DOMAIN-CONTAINING PROTEIN"/>
    <property type="match status" value="1"/>
</dbReference>
<feature type="compositionally biased region" description="Polar residues" evidence="1">
    <location>
        <begin position="456"/>
        <end position="478"/>
    </location>
</feature>
<feature type="region of interest" description="Disordered" evidence="1">
    <location>
        <begin position="236"/>
        <end position="562"/>
    </location>
</feature>
<dbReference type="InterPro" id="IPR009571">
    <property type="entry name" value="SUR7/Rim9-like_fungi"/>
</dbReference>
<evidence type="ECO:0000256" key="1">
    <source>
        <dbReference type="SAM" id="MobiDB-lite"/>
    </source>
</evidence>
<reference evidence="3" key="1">
    <citation type="submission" date="2020-05" db="EMBL/GenBank/DDBJ databases">
        <title>Mycena genomes resolve the evolution of fungal bioluminescence.</title>
        <authorList>
            <person name="Tsai I.J."/>
        </authorList>
    </citation>
    <scope>NUCLEOTIDE SEQUENCE</scope>
    <source>
        <strain evidence="3">171206Taipei</strain>
    </source>
</reference>
<feature type="transmembrane region" description="Helical" evidence="2">
    <location>
        <begin position="134"/>
        <end position="158"/>
    </location>
</feature>
<evidence type="ECO:0000313" key="4">
    <source>
        <dbReference type="Proteomes" id="UP000636479"/>
    </source>
</evidence>
<dbReference type="GO" id="GO:0005886">
    <property type="term" value="C:plasma membrane"/>
    <property type="evidence" value="ECO:0007669"/>
    <property type="project" value="InterPro"/>
</dbReference>
<keyword evidence="2" id="KW-0812">Transmembrane</keyword>
<keyword evidence="4" id="KW-1185">Reference proteome</keyword>
<keyword evidence="2" id="KW-0472">Membrane</keyword>
<protein>
    <recommendedName>
        <fullName evidence="5">Pali-domain-containing protein</fullName>
    </recommendedName>
</protein>
<dbReference type="AlphaFoldDB" id="A0A8H6SZJ7"/>
<evidence type="ECO:0000313" key="3">
    <source>
        <dbReference type="EMBL" id="KAF7307541.1"/>
    </source>
</evidence>
<dbReference type="GO" id="GO:0035838">
    <property type="term" value="C:growing cell tip"/>
    <property type="evidence" value="ECO:0007669"/>
    <property type="project" value="TreeGrafter"/>
</dbReference>
<feature type="transmembrane region" description="Helical" evidence="2">
    <location>
        <begin position="173"/>
        <end position="193"/>
    </location>
</feature>
<accession>A0A8H6SZJ7</accession>
<comment type="caution">
    <text evidence="3">The sequence shown here is derived from an EMBL/GenBank/DDBJ whole genome shotgun (WGS) entry which is preliminary data.</text>
</comment>
<feature type="compositionally biased region" description="Low complexity" evidence="1">
    <location>
        <begin position="364"/>
        <end position="380"/>
    </location>
</feature>